<organism evidence="2 3">
    <name type="scientific">Streptomyces thioluteus</name>
    <dbReference type="NCBI Taxonomy" id="66431"/>
    <lineage>
        <taxon>Bacteria</taxon>
        <taxon>Bacillati</taxon>
        <taxon>Actinomycetota</taxon>
        <taxon>Actinomycetes</taxon>
        <taxon>Kitasatosporales</taxon>
        <taxon>Streptomycetaceae</taxon>
        <taxon>Streptomyces</taxon>
    </lineage>
</organism>
<keyword evidence="3" id="KW-1185">Reference proteome</keyword>
<evidence type="ECO:0008006" key="4">
    <source>
        <dbReference type="Google" id="ProtNLM"/>
    </source>
</evidence>
<feature type="region of interest" description="Disordered" evidence="1">
    <location>
        <begin position="25"/>
        <end position="46"/>
    </location>
</feature>
<evidence type="ECO:0000256" key="1">
    <source>
        <dbReference type="SAM" id="MobiDB-lite"/>
    </source>
</evidence>
<reference evidence="2 3" key="1">
    <citation type="journal article" date="2019" name="Int. J. Syst. Evol. Microbiol.">
        <title>The Global Catalogue of Microorganisms (GCM) 10K type strain sequencing project: providing services to taxonomists for standard genome sequencing and annotation.</title>
        <authorList>
            <consortium name="The Broad Institute Genomics Platform"/>
            <consortium name="The Broad Institute Genome Sequencing Center for Infectious Disease"/>
            <person name="Wu L."/>
            <person name="Ma J."/>
        </authorList>
    </citation>
    <scope>NUCLEOTIDE SEQUENCE [LARGE SCALE GENOMIC DNA]</scope>
    <source>
        <strain evidence="2 3">JCM 4087</strain>
    </source>
</reference>
<dbReference type="Proteomes" id="UP001501102">
    <property type="component" value="Unassembled WGS sequence"/>
</dbReference>
<proteinExistence type="predicted"/>
<feature type="compositionally biased region" description="Low complexity" evidence="1">
    <location>
        <begin position="25"/>
        <end position="36"/>
    </location>
</feature>
<dbReference type="EMBL" id="BAAAXZ010000123">
    <property type="protein sequence ID" value="GAA2934339.1"/>
    <property type="molecule type" value="Genomic_DNA"/>
</dbReference>
<sequence length="86" mass="9785">MHDCIFRWFGWLRKTLGLALEIPPATTLRPTTPTPTASRHVPEQAPQRRCGCEQLAPIQTSDEYVLVPSVHGLNIVRRPQVDEVER</sequence>
<evidence type="ECO:0000313" key="2">
    <source>
        <dbReference type="EMBL" id="GAA2934339.1"/>
    </source>
</evidence>
<gene>
    <name evidence="2" type="ORF">GCM10020221_32570</name>
</gene>
<protein>
    <recommendedName>
        <fullName evidence="4">Secreted protein</fullName>
    </recommendedName>
</protein>
<comment type="caution">
    <text evidence="2">The sequence shown here is derived from an EMBL/GenBank/DDBJ whole genome shotgun (WGS) entry which is preliminary data.</text>
</comment>
<name>A0ABN3X387_STRTU</name>
<evidence type="ECO:0000313" key="3">
    <source>
        <dbReference type="Proteomes" id="UP001501102"/>
    </source>
</evidence>
<accession>A0ABN3X387</accession>